<organism evidence="3 4">
    <name type="scientific">Lentilactobacillus kisonensis F0435</name>
    <dbReference type="NCBI Taxonomy" id="797516"/>
    <lineage>
        <taxon>Bacteria</taxon>
        <taxon>Bacillati</taxon>
        <taxon>Bacillota</taxon>
        <taxon>Bacilli</taxon>
        <taxon>Lactobacillales</taxon>
        <taxon>Lactobacillaceae</taxon>
        <taxon>Lentilactobacillus</taxon>
    </lineage>
</organism>
<dbReference type="PATRIC" id="fig|797516.3.peg.239"/>
<evidence type="ECO:0000313" key="3">
    <source>
        <dbReference type="EMBL" id="EHO54105.1"/>
    </source>
</evidence>
<comment type="caution">
    <text evidence="3">The sequence shown here is derived from an EMBL/GenBank/DDBJ whole genome shotgun (WGS) entry which is preliminary data.</text>
</comment>
<evidence type="ECO:0000256" key="1">
    <source>
        <dbReference type="SAM" id="Coils"/>
    </source>
</evidence>
<gene>
    <name evidence="3" type="ORF">HMPREF9104_00273</name>
</gene>
<name>H1LCG0_9LACO</name>
<evidence type="ECO:0000313" key="4">
    <source>
        <dbReference type="Proteomes" id="UP000005025"/>
    </source>
</evidence>
<feature type="signal peptide" evidence="2">
    <location>
        <begin position="1"/>
        <end position="20"/>
    </location>
</feature>
<dbReference type="STRING" id="797516.HMPREF9104_00273"/>
<dbReference type="EMBL" id="AGRJ01000028">
    <property type="protein sequence ID" value="EHO54105.1"/>
    <property type="molecule type" value="Genomic_DNA"/>
</dbReference>
<dbReference type="AlphaFoldDB" id="H1LCG0"/>
<keyword evidence="1" id="KW-0175">Coiled coil</keyword>
<sequence>MNKKWKQVIFFSAIALGGFAGGFLPGNSLTATAHADQNNSVITSNLTDQLKAAQAKVDAAQATYNQALTDFQKT</sequence>
<accession>H1LCG0</accession>
<feature type="chain" id="PRO_5039218938" evidence="2">
    <location>
        <begin position="21"/>
        <end position="74"/>
    </location>
</feature>
<keyword evidence="2" id="KW-0732">Signal</keyword>
<protein>
    <submittedName>
        <fullName evidence="3">Uncharacterized protein</fullName>
    </submittedName>
</protein>
<feature type="coiled-coil region" evidence="1">
    <location>
        <begin position="43"/>
        <end position="70"/>
    </location>
</feature>
<proteinExistence type="predicted"/>
<dbReference type="RefSeq" id="WP_008855467.1">
    <property type="nucleotide sequence ID" value="NZ_JH590995.1"/>
</dbReference>
<evidence type="ECO:0000256" key="2">
    <source>
        <dbReference type="SAM" id="SignalP"/>
    </source>
</evidence>
<dbReference type="HOGENOM" id="CLU_2683212_0_0_9"/>
<dbReference type="Proteomes" id="UP000005025">
    <property type="component" value="Unassembled WGS sequence"/>
</dbReference>
<reference evidence="3 4" key="1">
    <citation type="submission" date="2011-09" db="EMBL/GenBank/DDBJ databases">
        <authorList>
            <person name="Weinstock G."/>
            <person name="Sodergren E."/>
            <person name="Clifton S."/>
            <person name="Fulton L."/>
            <person name="Fulton B."/>
            <person name="Courtney L."/>
            <person name="Fronick C."/>
            <person name="Harrison M."/>
            <person name="Strong C."/>
            <person name="Farmer C."/>
            <person name="Delahaunty K."/>
            <person name="Markovic C."/>
            <person name="Hall O."/>
            <person name="Minx P."/>
            <person name="Tomlinson C."/>
            <person name="Mitreva M."/>
            <person name="Hou S."/>
            <person name="Chen J."/>
            <person name="Wollam A."/>
            <person name="Pepin K.H."/>
            <person name="Johnson M."/>
            <person name="Bhonagiri V."/>
            <person name="Zhang X."/>
            <person name="Suruliraj S."/>
            <person name="Warren W."/>
            <person name="Chinwalla A."/>
            <person name="Mardis E.R."/>
            <person name="Wilson R.K."/>
        </authorList>
    </citation>
    <scope>NUCLEOTIDE SEQUENCE [LARGE SCALE GENOMIC DNA]</scope>
    <source>
        <strain evidence="3 4">F0435</strain>
    </source>
</reference>